<dbReference type="SFLD" id="SFLDG01129">
    <property type="entry name" value="C1.5:_HAD__Beta-PGM__Phosphata"/>
    <property type="match status" value="1"/>
</dbReference>
<evidence type="ECO:0000313" key="10">
    <source>
        <dbReference type="Proteomes" id="UP001079672"/>
    </source>
</evidence>
<dbReference type="NCBIfam" id="TIGR01509">
    <property type="entry name" value="HAD-SF-IA-v3"/>
    <property type="match status" value="1"/>
</dbReference>
<evidence type="ECO:0000313" key="9">
    <source>
        <dbReference type="Proteomes" id="UP000501467"/>
    </source>
</evidence>
<dbReference type="Proteomes" id="UP001079672">
    <property type="component" value="Unassembled WGS sequence"/>
</dbReference>
<evidence type="ECO:0000313" key="7">
    <source>
        <dbReference type="Proteomes" id="UP000028294"/>
    </source>
</evidence>
<dbReference type="PATRIC" id="fig|817.52.peg.2452"/>
<proteinExistence type="predicted"/>
<evidence type="ECO:0000313" key="4">
    <source>
        <dbReference type="EMBL" id="QCQ35032.1"/>
    </source>
</evidence>
<evidence type="ECO:0000313" key="1">
    <source>
        <dbReference type="EMBL" id="KFX76195.1"/>
    </source>
</evidence>
<sequence length="208" mass="24351">MKRKGIKNLIFDFGGVLINLDRQRCVENFRKLGLEKVDELLGMYSQQGIFMQHEKGLISSAEFRENIRGLLTKKVTDEQIDAAWNSFLVDIPRFKLDMLLKLREKYVVYLLSNTNEIHWKWACEHAFPYRGFRVEDYFEKMYLSYEMKMVKPAEEIFRGVLEDANLDPHETFFIDDSEANCQGAQALGISTYTVKPGEDWRPLFAGDK</sequence>
<dbReference type="GeneID" id="99669391"/>
<dbReference type="Gene3D" id="1.10.150.240">
    <property type="entry name" value="Putative phosphatase, domain 2"/>
    <property type="match status" value="1"/>
</dbReference>
<evidence type="ECO:0000313" key="2">
    <source>
        <dbReference type="EMBL" id="MCZ2655914.1"/>
    </source>
</evidence>
<dbReference type="PANTHER" id="PTHR43611">
    <property type="entry name" value="ALPHA-D-GLUCOSE 1-PHOSPHATE PHOSPHATASE"/>
    <property type="match status" value="1"/>
</dbReference>
<evidence type="ECO:0000313" key="5">
    <source>
        <dbReference type="EMBL" id="QKH85992.1"/>
    </source>
</evidence>
<dbReference type="AlphaFoldDB" id="A0A081U7J6"/>
<dbReference type="RefSeq" id="WP_005781993.1">
    <property type="nucleotide sequence ID" value="NZ_CAEUHN010000001.1"/>
</dbReference>
<dbReference type="CDD" id="cd02603">
    <property type="entry name" value="HAD_sEH-N_like"/>
    <property type="match status" value="1"/>
</dbReference>
<dbReference type="EMBL" id="QRZH01000005">
    <property type="protein sequence ID" value="RGV55787.1"/>
    <property type="molecule type" value="Genomic_DNA"/>
</dbReference>
<dbReference type="Proteomes" id="UP000501467">
    <property type="component" value="Chromosome"/>
</dbReference>
<reference evidence="5 9" key="5">
    <citation type="submission" date="2020-05" db="EMBL/GenBank/DDBJ databases">
        <title>FDA dAtabase for Regulatory Grade micrObial Sequences (FDA-ARGOS): Supporting development and validation of Infectious Disease Dx tests.</title>
        <authorList>
            <person name="Bojja K."/>
            <person name="Kessler A."/>
            <person name="Tallon L."/>
            <person name="Sadzewicz L."/>
            <person name="Zhao X."/>
            <person name="Vavikolanu K."/>
            <person name="Mehta A."/>
            <person name="Aluvathingal J."/>
            <person name="Nadendla S."/>
            <person name="Myers T."/>
            <person name="Yan Y."/>
            <person name="Sichtig H."/>
        </authorList>
    </citation>
    <scope>NUCLEOTIDE SEQUENCE [LARGE SCALE GENOMIC DNA]</scope>
    <source>
        <strain evidence="5 9">FDAARGOS_763</strain>
    </source>
</reference>
<dbReference type="SFLD" id="SFLDS00003">
    <property type="entry name" value="Haloacid_Dehalogenase"/>
    <property type="match status" value="1"/>
</dbReference>
<dbReference type="EMBL" id="JAPUAC010000015">
    <property type="protein sequence ID" value="MCZ2655914.1"/>
    <property type="molecule type" value="Genomic_DNA"/>
</dbReference>
<dbReference type="Proteomes" id="UP001075704">
    <property type="component" value="Unassembled WGS sequence"/>
</dbReference>
<dbReference type="Gene3D" id="3.40.50.1000">
    <property type="entry name" value="HAD superfamily/HAD-like"/>
    <property type="match status" value="1"/>
</dbReference>
<dbReference type="InterPro" id="IPR023214">
    <property type="entry name" value="HAD_sf"/>
</dbReference>
<dbReference type="Proteomes" id="UP000286270">
    <property type="component" value="Unassembled WGS sequence"/>
</dbReference>
<reference evidence="1" key="1">
    <citation type="book" date="2014" name="THE 24TH EUROPEAN CONGRESS OF CLINICAL MICROBIOLOGY AND INFECTIOUS DISEASES" publisher="ECCMID 2014" city="Barcelona, Spain">
        <title>Identification of resistance genes in three multidrug-resistant Bacteroides fragilis isolates by whole genome sequencing.</title>
        <editorList>
            <person name="Unknown"/>
            <person name="A."/>
        </editorList>
        <authorList>
            <person name="Sydenham T.V."/>
            <person name="Hasman H."/>
            <person name="Wang M."/>
            <person name="Soki J."/>
            <person name="Nagy E."/>
            <person name="Justesen U.S."/>
        </authorList>
    </citation>
    <scope>NUCLEOTIDE SEQUENCE</scope>
    <source>
        <strain evidence="1">DCMOUH0018B</strain>
    </source>
</reference>
<protein>
    <submittedName>
        <fullName evidence="3">HAD family phosphatase</fullName>
    </submittedName>
    <submittedName>
        <fullName evidence="1">Haloacid dehalogenase</fullName>
    </submittedName>
</protein>
<gene>
    <name evidence="6" type="ORF">DWW08_07880</name>
    <name evidence="1" type="ORF">EE52_0202720</name>
    <name evidence="5" type="ORF">FOC69_17165</name>
    <name evidence="4" type="ORF">IA74_002365</name>
    <name evidence="2" type="ORF">O1422_17285</name>
    <name evidence="3" type="ORF">O1433_12830</name>
</gene>
<organism evidence="3 10">
    <name type="scientific">Bacteroides fragilis</name>
    <dbReference type="NCBI Taxonomy" id="817"/>
    <lineage>
        <taxon>Bacteria</taxon>
        <taxon>Pseudomonadati</taxon>
        <taxon>Bacteroidota</taxon>
        <taxon>Bacteroidia</taxon>
        <taxon>Bacteroidales</taxon>
        <taxon>Bacteroidaceae</taxon>
        <taxon>Bacteroides</taxon>
    </lineage>
</organism>
<name>A0A081U7J6_BACFG</name>
<evidence type="ECO:0000313" key="3">
    <source>
        <dbReference type="EMBL" id="MCZ2688383.1"/>
    </source>
</evidence>
<dbReference type="PRINTS" id="PR00413">
    <property type="entry name" value="HADHALOGNASE"/>
</dbReference>
<reference evidence="1" key="2">
    <citation type="submission" date="2014-07" db="EMBL/GenBank/DDBJ databases">
        <title>Genetics and epidemiology of antimicrobial resistance in B. fragilis group.</title>
        <authorList>
            <person name="Sydenham T.V."/>
            <person name="Hasman H."/>
            <person name="Kemp M."/>
            <person name="Justesen U.S."/>
        </authorList>
    </citation>
    <scope>NUCLEOTIDE SEQUENCE [LARGE SCALE GENOMIC DNA]</scope>
    <source>
        <strain evidence="1">DCMOUH0018B</strain>
    </source>
</reference>
<accession>A0A081U7J6</accession>
<dbReference type="InterPro" id="IPR006439">
    <property type="entry name" value="HAD-SF_hydro_IA"/>
</dbReference>
<dbReference type="PANTHER" id="PTHR43611:SF3">
    <property type="entry name" value="FLAVIN MONONUCLEOTIDE HYDROLASE 1, CHLOROPLATIC"/>
    <property type="match status" value="1"/>
</dbReference>
<dbReference type="InterPro" id="IPR023198">
    <property type="entry name" value="PGP-like_dom2"/>
</dbReference>
<dbReference type="EMBL" id="JAPTZU010000007">
    <property type="protein sequence ID" value="MCZ2688383.1"/>
    <property type="molecule type" value="Genomic_DNA"/>
</dbReference>
<dbReference type="EMBL" id="JMZZ02000039">
    <property type="protein sequence ID" value="KFX76195.1"/>
    <property type="molecule type" value="Genomic_DNA"/>
</dbReference>
<evidence type="ECO:0000313" key="8">
    <source>
        <dbReference type="Proteomes" id="UP000286270"/>
    </source>
</evidence>
<dbReference type="EMBL" id="CP054003">
    <property type="protein sequence ID" value="QKH85992.1"/>
    <property type="molecule type" value="Genomic_DNA"/>
</dbReference>
<reference evidence="6 8" key="3">
    <citation type="submission" date="2018-08" db="EMBL/GenBank/DDBJ databases">
        <title>A genome reference for cultivated species of the human gut microbiota.</title>
        <authorList>
            <person name="Zou Y."/>
            <person name="Xue W."/>
            <person name="Luo G."/>
        </authorList>
    </citation>
    <scope>NUCLEOTIDE SEQUENCE [LARGE SCALE GENOMIC DNA]</scope>
    <source>
        <strain evidence="6 8">AF14-26</strain>
    </source>
</reference>
<evidence type="ECO:0000313" key="6">
    <source>
        <dbReference type="EMBL" id="RGV55787.1"/>
    </source>
</evidence>
<reference evidence="4 7" key="4">
    <citation type="submission" date="2019-03" db="EMBL/GenBank/DDBJ databases">
        <title>Complete genome assembly of MDR B. fragilis.</title>
        <authorList>
            <person name="Sydenham T.V."/>
            <person name="Hasman H."/>
            <person name="Justesen U.S."/>
        </authorList>
    </citation>
    <scope>NUCLEOTIDE SEQUENCE [LARGE SCALE GENOMIC DNA]</scope>
    <source>
        <strain evidence="4 7">DCMOUH0067B</strain>
    </source>
</reference>
<dbReference type="EMBL" id="CP036553">
    <property type="protein sequence ID" value="QCQ35032.1"/>
    <property type="molecule type" value="Genomic_DNA"/>
</dbReference>
<reference evidence="3" key="6">
    <citation type="submission" date="2022-12" db="EMBL/GenBank/DDBJ databases">
        <title>Development of a Multilocus Sequence Typing Scheme for Bacteroides fragilis Based on Whole Genome Sequencing Data and Clinical Application.</title>
        <authorList>
            <person name="Nielsen F.D."/>
            <person name="Justesen U.S."/>
        </authorList>
    </citation>
    <scope>NUCLEOTIDE SEQUENCE</scope>
    <source>
        <strain evidence="3">BF_AM_ODE_DK_2015_4</strain>
        <strain evidence="2">BF_BC_ODE_DK_2015_2</strain>
    </source>
</reference>
<dbReference type="InterPro" id="IPR036412">
    <property type="entry name" value="HAD-like_sf"/>
</dbReference>
<dbReference type="Proteomes" id="UP000028294">
    <property type="component" value="Chromosome"/>
</dbReference>
<dbReference type="Pfam" id="PF00702">
    <property type="entry name" value="Hydrolase"/>
    <property type="match status" value="1"/>
</dbReference>
<dbReference type="SUPFAM" id="SSF56784">
    <property type="entry name" value="HAD-like"/>
    <property type="match status" value="1"/>
</dbReference>